<accession>A0ABM8CTB5</accession>
<evidence type="ECO:0000313" key="2">
    <source>
        <dbReference type="Proteomes" id="UP001317870"/>
    </source>
</evidence>
<dbReference type="Proteomes" id="UP001317870">
    <property type="component" value="Chromosome"/>
</dbReference>
<sequence>MTSPLAHLRVVVGDYDDLQSLRSWLRDEDALRGRVDLVRAAAAADRMGSLSDALIIALGAGGTLTVLARAIPDWLLRHKNVTIEITGPEGKSVTISATGVRDPRALIREVLARDENESARQGSPDADQ</sequence>
<dbReference type="InterPro" id="IPR045428">
    <property type="entry name" value="EACC1"/>
</dbReference>
<dbReference type="EMBL" id="AP026978">
    <property type="protein sequence ID" value="BDT98195.1"/>
    <property type="molecule type" value="Genomic_DNA"/>
</dbReference>
<evidence type="ECO:0000313" key="1">
    <source>
        <dbReference type="EMBL" id="BDT98195.1"/>
    </source>
</evidence>
<name>A0ABM8CTB5_9NOCA</name>
<organism evidence="1 2">
    <name type="scientific">Nocardia sputorum</name>
    <dbReference type="NCBI Taxonomy" id="2984338"/>
    <lineage>
        <taxon>Bacteria</taxon>
        <taxon>Bacillati</taxon>
        <taxon>Actinomycetota</taxon>
        <taxon>Actinomycetes</taxon>
        <taxon>Mycobacteriales</taxon>
        <taxon>Nocardiaceae</taxon>
        <taxon>Nocardia</taxon>
    </lineage>
</organism>
<reference evidence="1 2" key="1">
    <citation type="submission" date="2022-11" db="EMBL/GenBank/DDBJ databases">
        <title>Genome Sequencing of Nocardia sp. ON39_IFM12276 and assembly.</title>
        <authorList>
            <person name="Shimojima M."/>
            <person name="Toyokawa M."/>
            <person name="Uesaka K."/>
        </authorList>
    </citation>
    <scope>NUCLEOTIDE SEQUENCE [LARGE SCALE GENOMIC DNA]</scope>
    <source>
        <strain evidence="1 2">IFM 12276</strain>
    </source>
</reference>
<keyword evidence="2" id="KW-1185">Reference proteome</keyword>
<dbReference type="Pfam" id="PF19953">
    <property type="entry name" value="EACC1"/>
    <property type="match status" value="1"/>
</dbReference>
<gene>
    <name evidence="1" type="ORF">IFM12276_12240</name>
</gene>
<protein>
    <submittedName>
        <fullName evidence="1">Uncharacterized protein</fullName>
    </submittedName>
</protein>
<dbReference type="RefSeq" id="WP_281878194.1">
    <property type="nucleotide sequence ID" value="NZ_AP026976.1"/>
</dbReference>
<proteinExistence type="predicted"/>